<evidence type="ECO:0000313" key="1">
    <source>
        <dbReference type="EMBL" id="RHG88224.1"/>
    </source>
</evidence>
<dbReference type="InterPro" id="IPR027417">
    <property type="entry name" value="P-loop_NTPase"/>
</dbReference>
<comment type="caution">
    <text evidence="1">The sequence shown here is derived from an EMBL/GenBank/DDBJ whole genome shotgun (WGS) entry which is preliminary data.</text>
</comment>
<accession>A0A414UZN6</accession>
<dbReference type="EMBL" id="QRIS01000002">
    <property type="protein sequence ID" value="RHG88224.1"/>
    <property type="molecule type" value="Genomic_DNA"/>
</dbReference>
<dbReference type="AlphaFoldDB" id="A0A414UZN6"/>
<dbReference type="Proteomes" id="UP000283981">
    <property type="component" value="Unassembled WGS sequence"/>
</dbReference>
<organism evidence="1 2">
    <name type="scientific">Mediterraneibacter gnavus</name>
    <name type="common">Ruminococcus gnavus</name>
    <dbReference type="NCBI Taxonomy" id="33038"/>
    <lineage>
        <taxon>Bacteria</taxon>
        <taxon>Bacillati</taxon>
        <taxon>Bacillota</taxon>
        <taxon>Clostridia</taxon>
        <taxon>Lachnospirales</taxon>
        <taxon>Lachnospiraceae</taxon>
        <taxon>Mediterraneibacter</taxon>
    </lineage>
</organism>
<dbReference type="RefSeq" id="WP_118208090.1">
    <property type="nucleotide sequence ID" value="NZ_QRIP01000035.1"/>
</dbReference>
<dbReference type="NCBIfam" id="NF047389">
    <property type="entry name" value="ATPase_Sll1717"/>
    <property type="match status" value="1"/>
</dbReference>
<protein>
    <recommendedName>
        <fullName evidence="3">FunZ protein</fullName>
    </recommendedName>
</protein>
<dbReference type="InterPro" id="IPR059206">
    <property type="entry name" value="Sll1717-like"/>
</dbReference>
<evidence type="ECO:0000313" key="2">
    <source>
        <dbReference type="Proteomes" id="UP000283981"/>
    </source>
</evidence>
<dbReference type="SUPFAM" id="SSF52540">
    <property type="entry name" value="P-loop containing nucleoside triphosphate hydrolases"/>
    <property type="match status" value="1"/>
</dbReference>
<name>A0A414UZN6_MEDGN</name>
<proteinExistence type="predicted"/>
<reference evidence="1 2" key="1">
    <citation type="submission" date="2018-08" db="EMBL/GenBank/DDBJ databases">
        <title>A genome reference for cultivated species of the human gut microbiota.</title>
        <authorList>
            <person name="Zou Y."/>
            <person name="Xue W."/>
            <person name="Luo G."/>
        </authorList>
    </citation>
    <scope>NUCLEOTIDE SEQUENCE [LARGE SCALE GENOMIC DNA]</scope>
    <source>
        <strain evidence="1 2">AM21-18</strain>
    </source>
</reference>
<evidence type="ECO:0008006" key="3">
    <source>
        <dbReference type="Google" id="ProtNLM"/>
    </source>
</evidence>
<sequence length="512" mass="60899">MESVKLKDIYFGRADGLQESEEVNFENLFYKGNNKYSLLVENKNKFIISGKKGTGKTILAKYFEKENERERIPTKTLTKREFVLRSLVEKGEFDLNNYDYGLFIEYVILIEMAKIILDNKKKLLRFKNFIKVYKIHKSLKYLDKIVIQRISVENFTNKSYRTESGISTDNGYSVKVNKKPSSFEQKGNITYNERKEIEYDKNPYYNILDNLKKNVVYILGLMPVNVIFDDLDEFDDKIDNNGQLIKFLIEFIESAYKLNIEFQKINKKNSRVILLIRSDIIKILNNYSTNLNKIVSDSEIRLNWIKKTQGTEMHPLLDMICTKIMNSNKLLKNYTKEEIISQFFPVTINGVPFLDHMLNSSFGRPRDIINMLNIIKEEYPNAIKFSADYFKATQQEYSNKFIDELRNELSIHHDAKMVKESFLILQYINKKTFWLSNVKDVLEKYSDEISWFTSERQFLDFAYQYGMIGNTWKSKNENKYNFSWKYREDGHEKPDYEKRFYLHLALRKNILD</sequence>
<gene>
    <name evidence="1" type="ORF">DW243_01090</name>
</gene>